<name>A0A081BI61_9LACO</name>
<reference evidence="1" key="1">
    <citation type="journal article" date="2014" name="Genome Announc.">
        <title>Draft Genome Sequence of Lactobacillus oryzae Strain SG293T.</title>
        <authorList>
            <person name="Tanizawa Y."/>
            <person name="Fujisawa T."/>
            <person name="Mochizuki T."/>
            <person name="Kaminuma E."/>
            <person name="Nakamura Y."/>
            <person name="Tohno M."/>
        </authorList>
    </citation>
    <scope>NUCLEOTIDE SEQUENCE [LARGE SCALE GENOMIC DNA]</scope>
    <source>
        <strain evidence="1">SG293</strain>
    </source>
</reference>
<dbReference type="InterPro" id="IPR006524">
    <property type="entry name" value="ArpU-like"/>
</dbReference>
<protein>
    <submittedName>
        <fullName evidence="1">Phage regulatory protein</fullName>
    </submittedName>
</protein>
<proteinExistence type="predicted"/>
<organism evidence="1 2">
    <name type="scientific">Secundilactobacillus oryzae JCM 18671</name>
    <dbReference type="NCBI Taxonomy" id="1291743"/>
    <lineage>
        <taxon>Bacteria</taxon>
        <taxon>Bacillati</taxon>
        <taxon>Bacillota</taxon>
        <taxon>Bacilli</taxon>
        <taxon>Lactobacillales</taxon>
        <taxon>Lactobacillaceae</taxon>
        <taxon>Secundilactobacillus</taxon>
    </lineage>
</organism>
<sequence length="102" mass="11924">MPKSPSSENTADRRIVQRLFAEQVVKRTIEAFSHVSDRSKQVLSMLYIEEFTDGMCYRAIGYEKTQYFDKVKPHALLEFADAYLLDDLHIYKERQDSKKTGV</sequence>
<comment type="caution">
    <text evidence="1">The sequence shown here is derived from an EMBL/GenBank/DDBJ whole genome shotgun (WGS) entry which is preliminary data.</text>
</comment>
<evidence type="ECO:0000313" key="2">
    <source>
        <dbReference type="Proteomes" id="UP000028700"/>
    </source>
</evidence>
<dbReference type="AlphaFoldDB" id="A0A081BI61"/>
<gene>
    <name evidence="1" type="ORF">LOSG293_110450</name>
</gene>
<dbReference type="NCBIfam" id="TIGR01637">
    <property type="entry name" value="phage_arpU"/>
    <property type="match status" value="1"/>
</dbReference>
<dbReference type="Proteomes" id="UP000028700">
    <property type="component" value="Unassembled WGS sequence"/>
</dbReference>
<evidence type="ECO:0000313" key="1">
    <source>
        <dbReference type="EMBL" id="GAK47729.1"/>
    </source>
</evidence>
<dbReference type="EMBL" id="BBJM01000011">
    <property type="protein sequence ID" value="GAK47729.1"/>
    <property type="molecule type" value="Genomic_DNA"/>
</dbReference>
<dbReference type="eggNOG" id="ENOG503333C">
    <property type="taxonomic scope" value="Bacteria"/>
</dbReference>
<keyword evidence="2" id="KW-1185">Reference proteome</keyword>
<accession>A0A081BI61</accession>